<dbReference type="CDD" id="cd03672">
    <property type="entry name" value="NUDIX_Dcp2p_Nudt20"/>
    <property type="match status" value="1"/>
</dbReference>
<evidence type="ECO:0000313" key="12">
    <source>
        <dbReference type="Proteomes" id="UP000250043"/>
    </source>
</evidence>
<sequence>MASSSSSSPEISAASAATSQQFSVQYADLSREEVLEELSSRFILNLPEEELASVERVCFQVEQAHWYYEDFIREQNPSKFPSYTLKTFSEALFRSCPLLHHWASDHDRTFQSFMQYKTRVPVCGAIMLNDTWEKCLLVKGWKSSAGWGFPKGKINEQEPRPRCAVREVLEETGYDLESRIVPEDVIELSIKDQSISLYIVPGVPEDFPFKTRTRKEISKIAWFKLTDLPTWKRSKSVPGKFYLISPFIGPLKAFINSRKPRNVARKPRRPQNGYHADQTVTEAQGSSEEDVPVTENTGIFKDTGVLESSSQSSSADNGEPQTPSPLYSAPPVQPNGNLVFVNSSTEVAVSQALNLDVVDPHFARLLSSLSLSASASTVTEDKASAQHDSTALQQNQSAASFENDWSAHMPSLTKQPPVQATVPPSTGSSTPYSPAALYNAHPPIRDNSTPSPSRSKAVVASTLSVSIEAAARSPPTKHARSGSKATADLSPYLSRPQRVPRDISKEMKYISMLENVVKESDRISNFGTQSFTPQPLASLRPASRSAVAPGPSAFVPPPPAMFGNRMQAPPNHLSGVAVLPPPPPASQIPPLNSELMRDPFIVRVPHDDPFTVRPRTSNAFRPVPYPPSRPVMGAVPSQLTMPTPDPRRFPPNPPQYMGHPPLPPRSIGPPHTQLHAPHPNVPPALRIVPPNQLTAARMGEPAPLSAPALSPSFNLAPPINPPRLGHNAHLLSILNSPNTVPRMPVTMTQPAYGAMGTR</sequence>
<dbReference type="FunFam" id="3.90.79.10:FF:000003">
    <property type="entry name" value="M7GpppN-mRNA hydrolase isoform 2"/>
    <property type="match status" value="1"/>
</dbReference>
<dbReference type="SUPFAM" id="SSF140586">
    <property type="entry name" value="Dcp2 domain-like"/>
    <property type="match status" value="1"/>
</dbReference>
<dbReference type="GO" id="GO:0000932">
    <property type="term" value="C:P-body"/>
    <property type="evidence" value="ECO:0007669"/>
    <property type="project" value="TreeGrafter"/>
</dbReference>
<name>A0A8E2DUW4_9APHY</name>
<evidence type="ECO:0000256" key="9">
    <source>
        <dbReference type="SAM" id="MobiDB-lite"/>
    </source>
</evidence>
<keyword evidence="7" id="KW-0694">RNA-binding</keyword>
<dbReference type="GO" id="GO:0000184">
    <property type="term" value="P:nuclear-transcribed mRNA catabolic process, nonsense-mediated decay"/>
    <property type="evidence" value="ECO:0007669"/>
    <property type="project" value="InterPro"/>
</dbReference>
<dbReference type="EMBL" id="KV722332">
    <property type="protein sequence ID" value="OCH96106.1"/>
    <property type="molecule type" value="Genomic_DNA"/>
</dbReference>
<dbReference type="Pfam" id="PF00293">
    <property type="entry name" value="NUDIX"/>
    <property type="match status" value="1"/>
</dbReference>
<dbReference type="PANTHER" id="PTHR23114">
    <property type="entry name" value="M7GPPPN-MRNA HYDROLASE"/>
    <property type="match status" value="1"/>
</dbReference>
<dbReference type="Gene3D" id="3.90.79.10">
    <property type="entry name" value="Nucleoside Triphosphate Pyrophosphohydrolase"/>
    <property type="match status" value="1"/>
</dbReference>
<dbReference type="GO" id="GO:0000290">
    <property type="term" value="P:deadenylation-dependent decapping of nuclear-transcribed mRNA"/>
    <property type="evidence" value="ECO:0007669"/>
    <property type="project" value="InterPro"/>
</dbReference>
<keyword evidence="5" id="KW-0479">Metal-binding</keyword>
<keyword evidence="4" id="KW-0963">Cytoplasm</keyword>
<feature type="compositionally biased region" description="Low complexity" evidence="9">
    <location>
        <begin position="420"/>
        <end position="436"/>
    </location>
</feature>
<dbReference type="InterPro" id="IPR044099">
    <property type="entry name" value="Dcp2_NUDIX"/>
</dbReference>
<dbReference type="Proteomes" id="UP000250043">
    <property type="component" value="Unassembled WGS sequence"/>
</dbReference>
<dbReference type="PROSITE" id="PS00893">
    <property type="entry name" value="NUDIX_BOX"/>
    <property type="match status" value="1"/>
</dbReference>
<dbReference type="Pfam" id="PF05026">
    <property type="entry name" value="DCP2"/>
    <property type="match status" value="1"/>
</dbReference>
<comment type="similarity">
    <text evidence="3">Belongs to the Nudix hydrolase family. DCP2 subfamily.</text>
</comment>
<dbReference type="Gene3D" id="1.10.10.1050">
    <property type="entry name" value="Dcp2, box A domain"/>
    <property type="match status" value="1"/>
</dbReference>
<dbReference type="GO" id="GO:0003723">
    <property type="term" value="F:RNA binding"/>
    <property type="evidence" value="ECO:0007669"/>
    <property type="project" value="UniProtKB-KW"/>
</dbReference>
<keyword evidence="8" id="KW-0464">Manganese</keyword>
<accession>A0A8E2DUW4</accession>
<feature type="domain" description="Nudix hydrolase" evidence="10">
    <location>
        <begin position="118"/>
        <end position="247"/>
    </location>
</feature>
<dbReference type="InterPro" id="IPR020084">
    <property type="entry name" value="NUDIX_hydrolase_CS"/>
</dbReference>
<gene>
    <name evidence="11" type="ORF">OBBRIDRAFT_766175</name>
</gene>
<feature type="region of interest" description="Disordered" evidence="9">
    <location>
        <begin position="613"/>
        <end position="636"/>
    </location>
</feature>
<evidence type="ECO:0000256" key="5">
    <source>
        <dbReference type="ARBA" id="ARBA00022723"/>
    </source>
</evidence>
<feature type="region of interest" description="Disordered" evidence="9">
    <location>
        <begin position="469"/>
        <end position="489"/>
    </location>
</feature>
<dbReference type="SUPFAM" id="SSF55811">
    <property type="entry name" value="Nudix"/>
    <property type="match status" value="1"/>
</dbReference>
<evidence type="ECO:0000256" key="2">
    <source>
        <dbReference type="ARBA" id="ARBA00004496"/>
    </source>
</evidence>
<comment type="cofactor">
    <cofactor evidence="1">
        <name>Mn(2+)</name>
        <dbReference type="ChEBI" id="CHEBI:29035"/>
    </cofactor>
</comment>
<evidence type="ECO:0000313" key="11">
    <source>
        <dbReference type="EMBL" id="OCH96106.1"/>
    </source>
</evidence>
<reference evidence="11 12" key="1">
    <citation type="submission" date="2016-07" db="EMBL/GenBank/DDBJ databases">
        <title>Draft genome of the white-rot fungus Obba rivulosa 3A-2.</title>
        <authorList>
            <consortium name="DOE Joint Genome Institute"/>
            <person name="Miettinen O."/>
            <person name="Riley R."/>
            <person name="Acob R."/>
            <person name="Barry K."/>
            <person name="Cullen D."/>
            <person name="De Vries R."/>
            <person name="Hainaut M."/>
            <person name="Hatakka A."/>
            <person name="Henrissat B."/>
            <person name="Hilden K."/>
            <person name="Kuo R."/>
            <person name="Labutti K."/>
            <person name="Lipzen A."/>
            <person name="Makela M.R."/>
            <person name="Sandor L."/>
            <person name="Spatafora J.W."/>
            <person name="Grigoriev I.V."/>
            <person name="Hibbett D.S."/>
        </authorList>
    </citation>
    <scope>NUCLEOTIDE SEQUENCE [LARGE SCALE GENOMIC DNA]</scope>
    <source>
        <strain evidence="11 12">3A-2</strain>
    </source>
</reference>
<dbReference type="PANTHER" id="PTHR23114:SF17">
    <property type="entry name" value="M7GPPPN-MRNA HYDROLASE"/>
    <property type="match status" value="1"/>
</dbReference>
<evidence type="ECO:0000259" key="10">
    <source>
        <dbReference type="PROSITE" id="PS51462"/>
    </source>
</evidence>
<organism evidence="11 12">
    <name type="scientific">Obba rivulosa</name>
    <dbReference type="NCBI Taxonomy" id="1052685"/>
    <lineage>
        <taxon>Eukaryota</taxon>
        <taxon>Fungi</taxon>
        <taxon>Dikarya</taxon>
        <taxon>Basidiomycota</taxon>
        <taxon>Agaricomycotina</taxon>
        <taxon>Agaricomycetes</taxon>
        <taxon>Polyporales</taxon>
        <taxon>Gelatoporiaceae</taxon>
        <taxon>Obba</taxon>
    </lineage>
</organism>
<evidence type="ECO:0000256" key="7">
    <source>
        <dbReference type="ARBA" id="ARBA00022884"/>
    </source>
</evidence>
<evidence type="ECO:0000256" key="1">
    <source>
        <dbReference type="ARBA" id="ARBA00001936"/>
    </source>
</evidence>
<keyword evidence="12" id="KW-1185">Reference proteome</keyword>
<keyword evidence="6" id="KW-0378">Hydrolase</keyword>
<evidence type="ECO:0000256" key="6">
    <source>
        <dbReference type="ARBA" id="ARBA00022801"/>
    </source>
</evidence>
<comment type="subcellular location">
    <subcellularLocation>
        <location evidence="2">Cytoplasm</location>
    </subcellularLocation>
</comment>
<dbReference type="InterPro" id="IPR000086">
    <property type="entry name" value="NUDIX_hydrolase_dom"/>
</dbReference>
<feature type="region of interest" description="Disordered" evidence="9">
    <location>
        <begin position="306"/>
        <end position="331"/>
    </location>
</feature>
<feature type="compositionally biased region" description="Basic residues" evidence="9">
    <location>
        <begin position="259"/>
        <end position="269"/>
    </location>
</feature>
<protein>
    <submittedName>
        <fullName evidence="11">DCP2-domain-containing protein</fullName>
    </submittedName>
</protein>
<evidence type="ECO:0000256" key="3">
    <source>
        <dbReference type="ARBA" id="ARBA00005279"/>
    </source>
</evidence>
<dbReference type="InterPro" id="IPR036189">
    <property type="entry name" value="DCP2_BoxA_sf"/>
</dbReference>
<dbReference type="SMART" id="SM01125">
    <property type="entry name" value="DCP2"/>
    <property type="match status" value="1"/>
</dbReference>
<feature type="region of interest" description="Disordered" evidence="9">
    <location>
        <begin position="259"/>
        <end position="293"/>
    </location>
</feature>
<dbReference type="PROSITE" id="PS51462">
    <property type="entry name" value="NUDIX"/>
    <property type="match status" value="1"/>
</dbReference>
<dbReference type="InterPro" id="IPR015797">
    <property type="entry name" value="NUDIX_hydrolase-like_dom_sf"/>
</dbReference>
<evidence type="ECO:0000256" key="8">
    <source>
        <dbReference type="ARBA" id="ARBA00023211"/>
    </source>
</evidence>
<dbReference type="InterPro" id="IPR007722">
    <property type="entry name" value="DCP2_BoxA"/>
</dbReference>
<proteinExistence type="inferred from homology"/>
<feature type="region of interest" description="Disordered" evidence="9">
    <location>
        <begin position="408"/>
        <end position="457"/>
    </location>
</feature>
<dbReference type="GO" id="GO:0140933">
    <property type="term" value="F:5'-(N(7)-methylguanosine 5'-triphospho)-[mRNA] hydrolase activity"/>
    <property type="evidence" value="ECO:0007669"/>
    <property type="project" value="InterPro"/>
</dbReference>
<feature type="compositionally biased region" description="Polar residues" evidence="9">
    <location>
        <begin position="306"/>
        <end position="325"/>
    </location>
</feature>
<dbReference type="AlphaFoldDB" id="A0A8E2DUW4"/>
<dbReference type="OrthoDB" id="18996at2759"/>
<dbReference type="GO" id="GO:0030145">
    <property type="term" value="F:manganese ion binding"/>
    <property type="evidence" value="ECO:0007669"/>
    <property type="project" value="InterPro"/>
</dbReference>
<evidence type="ECO:0000256" key="4">
    <source>
        <dbReference type="ARBA" id="ARBA00022490"/>
    </source>
</evidence>